<organism evidence="8">
    <name type="scientific">Thermorudis sp</name>
    <dbReference type="NCBI Taxonomy" id="1969470"/>
    <lineage>
        <taxon>Bacteria</taxon>
        <taxon>Pseudomonadati</taxon>
        <taxon>Thermomicrobiota</taxon>
        <taxon>Thermomicrobia</taxon>
        <taxon>Thermomicrobia incertae sedis</taxon>
        <taxon>Thermorudis</taxon>
    </lineage>
</organism>
<comment type="catalytic activity">
    <reaction evidence="5 6">
        <text>N(1)-(5-phospho-beta-D-ribosyl)glycinamide + (6R)-10-formyltetrahydrofolate = N(2)-formyl-N(1)-(5-phospho-beta-D-ribosyl)glycinamide + (6S)-5,6,7,8-tetrahydrofolate + H(+)</text>
        <dbReference type="Rhea" id="RHEA:15053"/>
        <dbReference type="ChEBI" id="CHEBI:15378"/>
        <dbReference type="ChEBI" id="CHEBI:57453"/>
        <dbReference type="ChEBI" id="CHEBI:143788"/>
        <dbReference type="ChEBI" id="CHEBI:147286"/>
        <dbReference type="ChEBI" id="CHEBI:195366"/>
        <dbReference type="EC" id="2.1.2.2"/>
    </reaction>
</comment>
<dbReference type="InterPro" id="IPR036477">
    <property type="entry name" value="Formyl_transf_N_sf"/>
</dbReference>
<sequence>MRRLKLGVLISGTGRTLANLLRLTAGGELPAAVSVVVSSRPDALGNQIARDHGIPLVVVDARKVRDIETFSDAVYRALDEHKVDLVTMAGFLRRILIRPDYQGRIVNIHPSLLPLFGGKGMYGERVHRAVLAAGMKVSGCTVHFVNEEYDAGPIILQACVPVLEDDTPETLASRVFAEECRLYPEAIRLYAAGRLRLEGNRVRILPEPDRTRSA</sequence>
<dbReference type="InterPro" id="IPR002376">
    <property type="entry name" value="Formyl_transf_N"/>
</dbReference>
<evidence type="ECO:0000256" key="5">
    <source>
        <dbReference type="ARBA" id="ARBA00047664"/>
    </source>
</evidence>
<dbReference type="GO" id="GO:0006189">
    <property type="term" value="P:'de novo' IMP biosynthetic process"/>
    <property type="evidence" value="ECO:0007669"/>
    <property type="project" value="UniProtKB-UniRule"/>
</dbReference>
<evidence type="ECO:0000259" key="7">
    <source>
        <dbReference type="Pfam" id="PF00551"/>
    </source>
</evidence>
<dbReference type="AlphaFoldDB" id="A0A7C3ALF1"/>
<feature type="binding site" evidence="6">
    <location>
        <position position="107"/>
    </location>
    <ligand>
        <name>(6R)-10-formyltetrahydrofolate</name>
        <dbReference type="ChEBI" id="CHEBI:195366"/>
    </ligand>
</feature>
<dbReference type="EMBL" id="DSID01000213">
    <property type="protein sequence ID" value="HEX70136.1"/>
    <property type="molecule type" value="Genomic_DNA"/>
</dbReference>
<comment type="pathway">
    <text evidence="1 6">Purine metabolism; IMP biosynthesis via de novo pathway; N(2)-formyl-N(1)-(5-phospho-D-ribosyl)glycinamide from N(1)-(5-phospho-D-ribosyl)glycinamide (10-formyl THF route): step 1/1.</text>
</comment>
<dbReference type="Pfam" id="PF00551">
    <property type="entry name" value="Formyl_trans_N"/>
    <property type="match status" value="1"/>
</dbReference>
<evidence type="ECO:0000256" key="2">
    <source>
        <dbReference type="ARBA" id="ARBA00022679"/>
    </source>
</evidence>
<keyword evidence="3 6" id="KW-0658">Purine biosynthesis</keyword>
<dbReference type="CDD" id="cd08645">
    <property type="entry name" value="FMT_core_GART"/>
    <property type="match status" value="1"/>
</dbReference>
<evidence type="ECO:0000313" key="8">
    <source>
        <dbReference type="EMBL" id="HEX70136.1"/>
    </source>
</evidence>
<dbReference type="Gene3D" id="3.40.50.170">
    <property type="entry name" value="Formyl transferase, N-terminal domain"/>
    <property type="match status" value="1"/>
</dbReference>
<feature type="binding site" evidence="6">
    <location>
        <position position="65"/>
    </location>
    <ligand>
        <name>(6R)-10-formyltetrahydrofolate</name>
        <dbReference type="ChEBI" id="CHEBI:195366"/>
    </ligand>
</feature>
<reference evidence="8" key="1">
    <citation type="journal article" date="2020" name="mSystems">
        <title>Genome- and Community-Level Interaction Insights into Carbon Utilization and Element Cycling Functions of Hydrothermarchaeota in Hydrothermal Sediment.</title>
        <authorList>
            <person name="Zhou Z."/>
            <person name="Liu Y."/>
            <person name="Xu W."/>
            <person name="Pan J."/>
            <person name="Luo Z.H."/>
            <person name="Li M."/>
        </authorList>
    </citation>
    <scope>NUCLEOTIDE SEQUENCE [LARGE SCALE GENOMIC DNA]</scope>
    <source>
        <strain evidence="8">SpSt-192</strain>
    </source>
</reference>
<dbReference type="UniPathway" id="UPA00074">
    <property type="reaction ID" value="UER00126"/>
</dbReference>
<comment type="caution">
    <text evidence="6">Lacks conserved residue(s) required for the propagation of feature annotation.</text>
</comment>
<comment type="similarity">
    <text evidence="4 6">Belongs to the GART family.</text>
</comment>
<comment type="function">
    <text evidence="6">Catalyzes the transfer of a formyl group from 10-formyltetrahydrofolate to 5-phospho-ribosyl-glycinamide (GAR), producing 5-phospho-ribosyl-N-formylglycinamide (FGAR) and tetrahydrofolate.</text>
</comment>
<gene>
    <name evidence="6" type="primary">purN</name>
    <name evidence="8" type="ORF">ENP13_02695</name>
</gene>
<dbReference type="InterPro" id="IPR001555">
    <property type="entry name" value="GART_AS"/>
</dbReference>
<name>A0A7C3ALF1_9BACT</name>
<keyword evidence="2 6" id="KW-0808">Transferase</keyword>
<evidence type="ECO:0000256" key="4">
    <source>
        <dbReference type="ARBA" id="ARBA00038440"/>
    </source>
</evidence>
<evidence type="ECO:0000256" key="6">
    <source>
        <dbReference type="HAMAP-Rule" id="MF_01930"/>
    </source>
</evidence>
<dbReference type="PANTHER" id="PTHR43369">
    <property type="entry name" value="PHOSPHORIBOSYLGLYCINAMIDE FORMYLTRANSFERASE"/>
    <property type="match status" value="1"/>
</dbReference>
<evidence type="ECO:0000256" key="3">
    <source>
        <dbReference type="ARBA" id="ARBA00022755"/>
    </source>
</evidence>
<protein>
    <recommendedName>
        <fullName evidence="6">Phosphoribosylglycinamide formyltransferase</fullName>
        <ecNumber evidence="6">2.1.2.2</ecNumber>
    </recommendedName>
    <alternativeName>
        <fullName evidence="6">5'-phosphoribosylglycinamide transformylase</fullName>
    </alternativeName>
    <alternativeName>
        <fullName evidence="6">GAR transformylase</fullName>
        <shortName evidence="6">GART</shortName>
    </alternativeName>
</protein>
<comment type="caution">
    <text evidence="8">The sequence shown here is derived from an EMBL/GenBank/DDBJ whole genome shotgun (WGS) entry which is preliminary data.</text>
</comment>
<dbReference type="EC" id="2.1.2.2" evidence="6"/>
<accession>A0A7C3ALF1</accession>
<dbReference type="SUPFAM" id="SSF53328">
    <property type="entry name" value="Formyltransferase"/>
    <property type="match status" value="1"/>
</dbReference>
<dbReference type="InterPro" id="IPR004607">
    <property type="entry name" value="GART"/>
</dbReference>
<feature type="site" description="Raises pKa of active site His" evidence="6">
    <location>
        <position position="150"/>
    </location>
</feature>
<evidence type="ECO:0000256" key="1">
    <source>
        <dbReference type="ARBA" id="ARBA00005054"/>
    </source>
</evidence>
<dbReference type="PANTHER" id="PTHR43369:SF2">
    <property type="entry name" value="PHOSPHORIBOSYLGLYCINAMIDE FORMYLTRANSFERASE"/>
    <property type="match status" value="1"/>
</dbReference>
<dbReference type="GO" id="GO:0004644">
    <property type="term" value="F:phosphoribosylglycinamide formyltransferase activity"/>
    <property type="evidence" value="ECO:0007669"/>
    <property type="project" value="UniProtKB-UniRule"/>
</dbReference>
<feature type="active site" description="Proton donor" evidence="6">
    <location>
        <position position="109"/>
    </location>
</feature>
<feature type="domain" description="Formyl transferase N-terminal" evidence="7">
    <location>
        <begin position="5"/>
        <end position="187"/>
    </location>
</feature>
<dbReference type="GO" id="GO:0005829">
    <property type="term" value="C:cytosol"/>
    <property type="evidence" value="ECO:0007669"/>
    <property type="project" value="TreeGrafter"/>
</dbReference>
<dbReference type="NCBIfam" id="TIGR00639">
    <property type="entry name" value="PurN"/>
    <property type="match status" value="1"/>
</dbReference>
<dbReference type="HAMAP" id="MF_01930">
    <property type="entry name" value="PurN"/>
    <property type="match status" value="1"/>
</dbReference>
<dbReference type="PROSITE" id="PS00373">
    <property type="entry name" value="GART"/>
    <property type="match status" value="1"/>
</dbReference>
<proteinExistence type="inferred from homology"/>